<keyword evidence="4" id="KW-0346">Stress response</keyword>
<reference evidence="4 5" key="1">
    <citation type="journal article" date="2015" name="Genome Announc.">
        <title>Expanding the biotechnology potential of lactobacilli through comparative genomics of 213 strains and associated genera.</title>
        <authorList>
            <person name="Sun Z."/>
            <person name="Harris H.M."/>
            <person name="McCann A."/>
            <person name="Guo C."/>
            <person name="Argimon S."/>
            <person name="Zhang W."/>
            <person name="Yang X."/>
            <person name="Jeffery I.B."/>
            <person name="Cooney J.C."/>
            <person name="Kagawa T.F."/>
            <person name="Liu W."/>
            <person name="Song Y."/>
            <person name="Salvetti E."/>
            <person name="Wrobel A."/>
            <person name="Rasinkangas P."/>
            <person name="Parkhill J."/>
            <person name="Rea M.C."/>
            <person name="O'Sullivan O."/>
            <person name="Ritari J."/>
            <person name="Douillard F.P."/>
            <person name="Paul Ross R."/>
            <person name="Yang R."/>
            <person name="Briner A.E."/>
            <person name="Felis G.E."/>
            <person name="de Vos W.M."/>
            <person name="Barrangou R."/>
            <person name="Klaenhammer T.R."/>
            <person name="Caufield P.W."/>
            <person name="Cui Y."/>
            <person name="Zhang H."/>
            <person name="O'Toole P.W."/>
        </authorList>
    </citation>
    <scope>NUCLEOTIDE SEQUENCE [LARGE SCALE GENOMIC DNA]</scope>
    <source>
        <strain evidence="4 5">DSM 22689</strain>
    </source>
</reference>
<dbReference type="Gene3D" id="2.60.40.790">
    <property type="match status" value="1"/>
</dbReference>
<dbReference type="RefSeq" id="WP_225349211.1">
    <property type="nucleotide sequence ID" value="NZ_AYZI01000011.1"/>
</dbReference>
<comment type="similarity">
    <text evidence="1 2">Belongs to the small heat shock protein (HSP20) family.</text>
</comment>
<evidence type="ECO:0000313" key="4">
    <source>
        <dbReference type="EMBL" id="KRM89877.1"/>
    </source>
</evidence>
<dbReference type="STRING" id="1423745.GCA_001311215_01520"/>
<evidence type="ECO:0000313" key="5">
    <source>
        <dbReference type="Proteomes" id="UP000051586"/>
    </source>
</evidence>
<dbReference type="SUPFAM" id="SSF49764">
    <property type="entry name" value="HSP20-like chaperones"/>
    <property type="match status" value="1"/>
</dbReference>
<evidence type="ECO:0000256" key="1">
    <source>
        <dbReference type="PROSITE-ProRule" id="PRU00285"/>
    </source>
</evidence>
<dbReference type="PROSITE" id="PS01031">
    <property type="entry name" value="SHSP"/>
    <property type="match status" value="1"/>
</dbReference>
<accession>A0A0R2CEY4</accession>
<name>A0A0R2CEY4_9LACO</name>
<dbReference type="EMBL" id="AYZI01000011">
    <property type="protein sequence ID" value="KRM89877.1"/>
    <property type="molecule type" value="Genomic_DNA"/>
</dbReference>
<dbReference type="PANTHER" id="PTHR11527">
    <property type="entry name" value="HEAT-SHOCK PROTEIN 20 FAMILY MEMBER"/>
    <property type="match status" value="1"/>
</dbReference>
<evidence type="ECO:0000259" key="3">
    <source>
        <dbReference type="PROSITE" id="PS01031"/>
    </source>
</evidence>
<sequence length="143" mass="16137">MMANKDLSNISYDPLDDFFGDFGKSLLNSVAGGNNRMKTDVIDHDDHYEVVSELPGFQKQDIDIQYSDDTLSIHAVHDLKKEVRDDDGHVVNQERRSSDVSRSFYLPDVQKDQISATYDGGLLKIELPKSAKEEQTSKSIDIN</sequence>
<comment type="caution">
    <text evidence="4">The sequence shown here is derived from an EMBL/GenBank/DDBJ whole genome shotgun (WGS) entry which is preliminary data.</text>
</comment>
<evidence type="ECO:0000256" key="2">
    <source>
        <dbReference type="RuleBase" id="RU003616"/>
    </source>
</evidence>
<gene>
    <name evidence="4" type="ORF">FC87_GL000292</name>
</gene>
<dbReference type="PATRIC" id="fig|1423745.4.peg.301"/>
<organism evidence="4 5">
    <name type="scientific">Fructilactobacillus florum DSM 22689 = JCM 16035</name>
    <dbReference type="NCBI Taxonomy" id="1423745"/>
    <lineage>
        <taxon>Bacteria</taxon>
        <taxon>Bacillati</taxon>
        <taxon>Bacillota</taxon>
        <taxon>Bacilli</taxon>
        <taxon>Lactobacillales</taxon>
        <taxon>Lactobacillaceae</taxon>
        <taxon>Fructilactobacillus</taxon>
    </lineage>
</organism>
<dbReference type="Pfam" id="PF00011">
    <property type="entry name" value="HSP20"/>
    <property type="match status" value="1"/>
</dbReference>
<dbReference type="Proteomes" id="UP000051586">
    <property type="component" value="Unassembled WGS sequence"/>
</dbReference>
<dbReference type="InterPro" id="IPR002068">
    <property type="entry name" value="A-crystallin/Hsp20_dom"/>
</dbReference>
<dbReference type="InterPro" id="IPR031107">
    <property type="entry name" value="Small_HSP"/>
</dbReference>
<dbReference type="AlphaFoldDB" id="A0A0R2CEY4"/>
<feature type="domain" description="SHSP" evidence="3">
    <location>
        <begin position="28"/>
        <end position="143"/>
    </location>
</feature>
<dbReference type="CDD" id="cd06471">
    <property type="entry name" value="ACD_LpsHSP_like"/>
    <property type="match status" value="1"/>
</dbReference>
<dbReference type="InterPro" id="IPR008978">
    <property type="entry name" value="HSP20-like_chaperone"/>
</dbReference>
<proteinExistence type="inferred from homology"/>
<protein>
    <submittedName>
        <fullName evidence="4">Molecular chaperone (Small heat shock protein)</fullName>
    </submittedName>
</protein>